<proteinExistence type="predicted"/>
<dbReference type="GO" id="GO:0005829">
    <property type="term" value="C:cytosol"/>
    <property type="evidence" value="ECO:0007669"/>
    <property type="project" value="TreeGrafter"/>
</dbReference>
<dbReference type="GO" id="GO:0006935">
    <property type="term" value="P:chemotaxis"/>
    <property type="evidence" value="ECO:0007669"/>
    <property type="project" value="InterPro"/>
</dbReference>
<name>A0AAE3QVF0_9BACT</name>
<accession>A0AAE3QVF0</accession>
<evidence type="ECO:0000259" key="1">
    <source>
        <dbReference type="PROSITE" id="PS50851"/>
    </source>
</evidence>
<dbReference type="SUPFAM" id="SSF50341">
    <property type="entry name" value="CheW-like"/>
    <property type="match status" value="1"/>
</dbReference>
<dbReference type="PANTHER" id="PTHR22617">
    <property type="entry name" value="CHEMOTAXIS SENSOR HISTIDINE KINASE-RELATED"/>
    <property type="match status" value="1"/>
</dbReference>
<dbReference type="AlphaFoldDB" id="A0AAE3QVF0"/>
<reference evidence="2" key="1">
    <citation type="submission" date="2023-05" db="EMBL/GenBank/DDBJ databases">
        <authorList>
            <person name="Zhang X."/>
        </authorList>
    </citation>
    <scope>NUCLEOTIDE SEQUENCE</scope>
    <source>
        <strain evidence="2">YF14B1</strain>
    </source>
</reference>
<dbReference type="InterPro" id="IPR002545">
    <property type="entry name" value="CheW-lke_dom"/>
</dbReference>
<dbReference type="EMBL" id="JASJOS010000029">
    <property type="protein sequence ID" value="MDJ1486157.1"/>
    <property type="molecule type" value="Genomic_DNA"/>
</dbReference>
<dbReference type="Pfam" id="PF01584">
    <property type="entry name" value="CheW"/>
    <property type="match status" value="1"/>
</dbReference>
<dbReference type="SMART" id="SM00260">
    <property type="entry name" value="CheW"/>
    <property type="match status" value="1"/>
</dbReference>
<comment type="caution">
    <text evidence="2">The sequence shown here is derived from an EMBL/GenBank/DDBJ whole genome shotgun (WGS) entry which is preliminary data.</text>
</comment>
<dbReference type="PANTHER" id="PTHR22617:SF23">
    <property type="entry name" value="CHEMOTAXIS PROTEIN CHEW"/>
    <property type="match status" value="1"/>
</dbReference>
<dbReference type="InterPro" id="IPR039315">
    <property type="entry name" value="CheW"/>
</dbReference>
<gene>
    <name evidence="2" type="ORF">QNI16_37085</name>
</gene>
<evidence type="ECO:0000313" key="3">
    <source>
        <dbReference type="Proteomes" id="UP001241110"/>
    </source>
</evidence>
<dbReference type="InterPro" id="IPR036061">
    <property type="entry name" value="CheW-like_dom_sf"/>
</dbReference>
<dbReference type="Proteomes" id="UP001241110">
    <property type="component" value="Unassembled WGS sequence"/>
</dbReference>
<dbReference type="RefSeq" id="WP_313989543.1">
    <property type="nucleotide sequence ID" value="NZ_JASJOS010000029.1"/>
</dbReference>
<dbReference type="Gene3D" id="2.40.50.180">
    <property type="entry name" value="CheA-289, Domain 4"/>
    <property type="match status" value="1"/>
</dbReference>
<dbReference type="PROSITE" id="PS50851">
    <property type="entry name" value="CHEW"/>
    <property type="match status" value="1"/>
</dbReference>
<evidence type="ECO:0000313" key="2">
    <source>
        <dbReference type="EMBL" id="MDJ1486157.1"/>
    </source>
</evidence>
<dbReference type="GO" id="GO:0007165">
    <property type="term" value="P:signal transduction"/>
    <property type="evidence" value="ECO:0007669"/>
    <property type="project" value="InterPro"/>
</dbReference>
<protein>
    <submittedName>
        <fullName evidence="2">Chemotaxis protein CheW</fullName>
    </submittedName>
</protein>
<dbReference type="Gene3D" id="2.30.30.40">
    <property type="entry name" value="SH3 Domains"/>
    <property type="match status" value="1"/>
</dbReference>
<organism evidence="2 3">
    <name type="scientific">Xanthocytophaga flava</name>
    <dbReference type="NCBI Taxonomy" id="3048013"/>
    <lineage>
        <taxon>Bacteria</taxon>
        <taxon>Pseudomonadati</taxon>
        <taxon>Bacteroidota</taxon>
        <taxon>Cytophagia</taxon>
        <taxon>Cytophagales</taxon>
        <taxon>Rhodocytophagaceae</taxon>
        <taxon>Xanthocytophaga</taxon>
    </lineage>
</organism>
<feature type="domain" description="CheW-like" evidence="1">
    <location>
        <begin position="8"/>
        <end position="173"/>
    </location>
</feature>
<sequence length="190" mass="20843">MKTEFTSSSSYLSFKLGEEMFAINVLRVNKIVQIGKVTYTPHTPACIRGIIHLDGATLSVIDLHVKLAIPVMGKPAIHEPAIKKSDFDSLENNCLTVVTVHYLAANNKIKQNYTIGVLVDSVVEVFDLAEDQIKPLPDLGIDLNATPIKGTCQVGKELILLLDTDKVFSPTQLSTVSDLDLLLSHLEDFL</sequence>